<dbReference type="PANTHER" id="PTHR31001:SF86">
    <property type="entry name" value="ZN(II)2CYS6 TRANSCRIPTION FACTOR (EUROFUNG)"/>
    <property type="match status" value="1"/>
</dbReference>
<dbReference type="PANTHER" id="PTHR31001">
    <property type="entry name" value="UNCHARACTERIZED TRANSCRIPTIONAL REGULATORY PROTEIN"/>
    <property type="match status" value="1"/>
</dbReference>
<dbReference type="InterPro" id="IPR050613">
    <property type="entry name" value="Sec_Metabolite_Reg"/>
</dbReference>
<dbReference type="CDD" id="cd12148">
    <property type="entry name" value="fungal_TF_MHR"/>
    <property type="match status" value="1"/>
</dbReference>
<keyword evidence="3" id="KW-0805">Transcription regulation</keyword>
<reference evidence="8" key="2">
    <citation type="submission" date="2023-01" db="EMBL/GenBank/DDBJ databases">
        <authorList>
            <person name="Petersen C."/>
        </authorList>
    </citation>
    <scope>NUCLEOTIDE SEQUENCE</scope>
    <source>
        <strain evidence="8">IBT 15450</strain>
    </source>
</reference>
<keyword evidence="6" id="KW-0539">Nucleus</keyword>
<keyword evidence="5" id="KW-0804">Transcription</keyword>
<reference evidence="8" key="1">
    <citation type="journal article" date="2023" name="IMA Fungus">
        <title>Comparative genomic study of the Penicillium genus elucidates a diverse pangenome and 15 lateral gene transfer events.</title>
        <authorList>
            <person name="Petersen C."/>
            <person name="Sorensen T."/>
            <person name="Nielsen M.R."/>
            <person name="Sondergaard T.E."/>
            <person name="Sorensen J.L."/>
            <person name="Fitzpatrick D.A."/>
            <person name="Frisvad J.C."/>
            <person name="Nielsen K.L."/>
        </authorList>
    </citation>
    <scope>NUCLEOTIDE SEQUENCE</scope>
    <source>
        <strain evidence="8">IBT 15450</strain>
    </source>
</reference>
<comment type="subcellular location">
    <subcellularLocation>
        <location evidence="1">Nucleus</location>
    </subcellularLocation>
</comment>
<protein>
    <recommendedName>
        <fullName evidence="7">Zn(2)-C6 fungal-type domain-containing protein</fullName>
    </recommendedName>
</protein>
<dbReference type="GO" id="GO:0003677">
    <property type="term" value="F:DNA binding"/>
    <property type="evidence" value="ECO:0007669"/>
    <property type="project" value="UniProtKB-KW"/>
</dbReference>
<dbReference type="Pfam" id="PF04082">
    <property type="entry name" value="Fungal_trans"/>
    <property type="match status" value="1"/>
</dbReference>
<dbReference type="GO" id="GO:0008270">
    <property type="term" value="F:zinc ion binding"/>
    <property type="evidence" value="ECO:0007669"/>
    <property type="project" value="InterPro"/>
</dbReference>
<evidence type="ECO:0000256" key="6">
    <source>
        <dbReference type="ARBA" id="ARBA00023242"/>
    </source>
</evidence>
<dbReference type="PROSITE" id="PS00463">
    <property type="entry name" value="ZN2_CY6_FUNGAL_1"/>
    <property type="match status" value="1"/>
</dbReference>
<dbReference type="AlphaFoldDB" id="A0AAD6N9L6"/>
<dbReference type="InterPro" id="IPR036864">
    <property type="entry name" value="Zn2-C6_fun-type_DNA-bd_sf"/>
</dbReference>
<organism evidence="8 9">
    <name type="scientific">Penicillium canescens</name>
    <dbReference type="NCBI Taxonomy" id="5083"/>
    <lineage>
        <taxon>Eukaryota</taxon>
        <taxon>Fungi</taxon>
        <taxon>Dikarya</taxon>
        <taxon>Ascomycota</taxon>
        <taxon>Pezizomycotina</taxon>
        <taxon>Eurotiomycetes</taxon>
        <taxon>Eurotiomycetidae</taxon>
        <taxon>Eurotiales</taxon>
        <taxon>Aspergillaceae</taxon>
        <taxon>Penicillium</taxon>
    </lineage>
</organism>
<keyword evidence="4" id="KW-0238">DNA-binding</keyword>
<dbReference type="SUPFAM" id="SSF57701">
    <property type="entry name" value="Zn2/Cys6 DNA-binding domain"/>
    <property type="match status" value="1"/>
</dbReference>
<gene>
    <name evidence="8" type="ORF">N7460_005374</name>
</gene>
<dbReference type="Pfam" id="PF00172">
    <property type="entry name" value="Zn_clus"/>
    <property type="match status" value="1"/>
</dbReference>
<evidence type="ECO:0000313" key="8">
    <source>
        <dbReference type="EMBL" id="KAJ6044019.1"/>
    </source>
</evidence>
<dbReference type="EMBL" id="JAQJZL010000004">
    <property type="protein sequence ID" value="KAJ6044019.1"/>
    <property type="molecule type" value="Genomic_DNA"/>
</dbReference>
<feature type="domain" description="Zn(2)-C6 fungal-type" evidence="7">
    <location>
        <begin position="22"/>
        <end position="53"/>
    </location>
</feature>
<evidence type="ECO:0000256" key="1">
    <source>
        <dbReference type="ARBA" id="ARBA00004123"/>
    </source>
</evidence>
<dbReference type="PROSITE" id="PS50048">
    <property type="entry name" value="ZN2_CY6_FUNGAL_2"/>
    <property type="match status" value="1"/>
</dbReference>
<evidence type="ECO:0000313" key="9">
    <source>
        <dbReference type="Proteomes" id="UP001219568"/>
    </source>
</evidence>
<evidence type="ECO:0000256" key="3">
    <source>
        <dbReference type="ARBA" id="ARBA00023015"/>
    </source>
</evidence>
<name>A0AAD6N9L6_PENCN</name>
<dbReference type="InterPro" id="IPR001138">
    <property type="entry name" value="Zn2Cys6_DnaBD"/>
</dbReference>
<dbReference type="GO" id="GO:0005634">
    <property type="term" value="C:nucleus"/>
    <property type="evidence" value="ECO:0007669"/>
    <property type="project" value="UniProtKB-SubCell"/>
</dbReference>
<dbReference type="SMART" id="SM00066">
    <property type="entry name" value="GAL4"/>
    <property type="match status" value="1"/>
</dbReference>
<evidence type="ECO:0000256" key="5">
    <source>
        <dbReference type="ARBA" id="ARBA00023163"/>
    </source>
</evidence>
<dbReference type="SMART" id="SM00906">
    <property type="entry name" value="Fungal_trans"/>
    <property type="match status" value="1"/>
</dbReference>
<proteinExistence type="predicted"/>
<accession>A0AAD6N9L6</accession>
<sequence>MNDLYPSTETSTPKKRTRVQFSCTACRFRKLKCCRNHPCTNCKKRGEAAACTYVGRGPRGKAQHGRSSPTLVQDRLHHLENLVMSLAQKQQPDEDVGIDFNAPLEHRGAYVTPSPASDRDTISTPVDTGTLVVKDEGTSYIDSANWRAILEEIHGVREYLDENGHDSDDQGAEDDPYESSSPVILFGNSRPVTKEEMLVDIPLRSVADRLISRFLKTTEPALVAIHVPTFQKEYEKFWLHPSEASFTWISLLYSMLALSVSMYHRSAEPLPHDMATPATALNTFRKRSSQCLIQANYINPGRYKAQALFFYTLSEFYRSQDAQIGVSYILGMTIRLAMRMGYHRDSHHYRMLSAWEGEMRRRLWAMLVQLDTLISFQVGVPRTIQPWQYDTELPANLLDADFDEDSAHLPPSRPEDERTASSYTRAKFPIMKVFGQITDLAFSRESSSYDDILELDRRLQASRKMSPLFLQMKPMTQCIADASEVIMRRYTLELLYQKARIVLHRRYMGETNPKFAYSRSVCLTAARETLRYHAEIWSESMPGGQLYAERYFINSLSNSDFVLSAMILCLEISQDEDRGDAARLSDQERADFVVLLENTHRIFLESQYHSIDTQRAVTALTIMLSRVKNSKVQHPHANTDQMMTIDNFTPPQSNSQPELDQQHLQRYPAVTEVQTSMHVAGETPAHNSLRVIGDMLNLPAQLDWRLYDSRISGIEMATNDNVWYSTAASDPGLGFASYPSGVTPMDDNSFYQQ</sequence>
<dbReference type="Gene3D" id="4.10.240.10">
    <property type="entry name" value="Zn(2)-C6 fungal-type DNA-binding domain"/>
    <property type="match status" value="1"/>
</dbReference>
<dbReference type="Proteomes" id="UP001219568">
    <property type="component" value="Unassembled WGS sequence"/>
</dbReference>
<keyword evidence="2" id="KW-0479">Metal-binding</keyword>
<evidence type="ECO:0000259" key="7">
    <source>
        <dbReference type="PROSITE" id="PS50048"/>
    </source>
</evidence>
<evidence type="ECO:0000256" key="4">
    <source>
        <dbReference type="ARBA" id="ARBA00023125"/>
    </source>
</evidence>
<keyword evidence="9" id="KW-1185">Reference proteome</keyword>
<comment type="caution">
    <text evidence="8">The sequence shown here is derived from an EMBL/GenBank/DDBJ whole genome shotgun (WGS) entry which is preliminary data.</text>
</comment>
<dbReference type="CDD" id="cd00067">
    <property type="entry name" value="GAL4"/>
    <property type="match status" value="1"/>
</dbReference>
<evidence type="ECO:0000256" key="2">
    <source>
        <dbReference type="ARBA" id="ARBA00022723"/>
    </source>
</evidence>
<dbReference type="GO" id="GO:0006351">
    <property type="term" value="P:DNA-templated transcription"/>
    <property type="evidence" value="ECO:0007669"/>
    <property type="project" value="InterPro"/>
</dbReference>
<dbReference type="GO" id="GO:0000981">
    <property type="term" value="F:DNA-binding transcription factor activity, RNA polymerase II-specific"/>
    <property type="evidence" value="ECO:0007669"/>
    <property type="project" value="InterPro"/>
</dbReference>
<dbReference type="InterPro" id="IPR007219">
    <property type="entry name" value="XnlR_reg_dom"/>
</dbReference>